<organism evidence="1 2">
    <name type="scientific">Elaeis guineensis var. tenera</name>
    <name type="common">Oil palm</name>
    <dbReference type="NCBI Taxonomy" id="51953"/>
    <lineage>
        <taxon>Eukaryota</taxon>
        <taxon>Viridiplantae</taxon>
        <taxon>Streptophyta</taxon>
        <taxon>Embryophyta</taxon>
        <taxon>Tracheophyta</taxon>
        <taxon>Spermatophyta</taxon>
        <taxon>Magnoliopsida</taxon>
        <taxon>Liliopsida</taxon>
        <taxon>Arecaceae</taxon>
        <taxon>Arecoideae</taxon>
        <taxon>Cocoseae</taxon>
        <taxon>Elaeidinae</taxon>
        <taxon>Elaeis</taxon>
    </lineage>
</organism>
<name>A0A8N4ER39_ELAGV</name>
<evidence type="ECO:0000313" key="2">
    <source>
        <dbReference type="RefSeq" id="XP_029117392.1"/>
    </source>
</evidence>
<dbReference type="GO" id="GO:0009507">
    <property type="term" value="C:chloroplast"/>
    <property type="evidence" value="ECO:0007669"/>
    <property type="project" value="TreeGrafter"/>
</dbReference>
<accession>A0A8N4ER39</accession>
<dbReference type="RefSeq" id="XP_029117392.1">
    <property type="nucleotide sequence ID" value="XM_029261559.1"/>
</dbReference>
<dbReference type="AlphaFoldDB" id="A0A8N4ER39"/>
<keyword evidence="1" id="KW-1185">Reference proteome</keyword>
<evidence type="ECO:0000313" key="1">
    <source>
        <dbReference type="Proteomes" id="UP000504607"/>
    </source>
</evidence>
<gene>
    <name evidence="2" type="primary">LOC114913017</name>
</gene>
<reference evidence="2" key="1">
    <citation type="submission" date="2025-08" db="UniProtKB">
        <authorList>
            <consortium name="RefSeq"/>
        </authorList>
    </citation>
    <scope>IDENTIFICATION</scope>
</reference>
<sequence>MPMLSSAKLERMVSKSLTKPVPGSAYNLYKAFIFTIHDSICYFAKSLLQITTVLLTQQIMANLENLKQAFEGTAKINRQEIEKNERVTEEFEDQIKPDQIEGLFFKNLWEKAPQGNIEAKFEAPKIGEVTKESAGSMI</sequence>
<dbReference type="Proteomes" id="UP000504607">
    <property type="component" value="Unplaced"/>
</dbReference>
<dbReference type="PANTHER" id="PTHR35731:SF1">
    <property type="entry name" value="8-AMINO-7-OXONONANOATE SYNTHASE"/>
    <property type="match status" value="1"/>
</dbReference>
<protein>
    <submittedName>
        <fullName evidence="2">Uncharacterized protein LOC114913017</fullName>
    </submittedName>
</protein>
<proteinExistence type="predicted"/>
<dbReference type="PANTHER" id="PTHR35731">
    <property type="entry name" value="8-AMINO-7-OXONONANOATE SYNTHASE"/>
    <property type="match status" value="1"/>
</dbReference>